<sequence>MLSNEKHRADKFLRGSLRLLDICGSARDVLLQANESLQEFESSLRKKRGEAGLPCEIGAYLTSRKKLNNIASKCIKNFKTYEKCPAIPLDNDRDLMAIVNVVREVETISFLVLKSVFETKKISKQRSWSLIYKFVQPKSKGISSEAMQNLLKELQTFGYVIQKLEEGLESTFRCVVKIRVFPLNALTS</sequence>
<evidence type="ECO:0000313" key="1">
    <source>
        <dbReference type="EMBL" id="KAK3020626.1"/>
    </source>
</evidence>
<dbReference type="Proteomes" id="UP001188597">
    <property type="component" value="Unassembled WGS sequence"/>
</dbReference>
<reference evidence="1" key="1">
    <citation type="submission" date="2022-12" db="EMBL/GenBank/DDBJ databases">
        <title>Draft genome assemblies for two species of Escallonia (Escalloniales).</title>
        <authorList>
            <person name="Chanderbali A."/>
            <person name="Dervinis C."/>
            <person name="Anghel I."/>
            <person name="Soltis D."/>
            <person name="Soltis P."/>
            <person name="Zapata F."/>
        </authorList>
    </citation>
    <scope>NUCLEOTIDE SEQUENCE</scope>
    <source>
        <strain evidence="1">UCBG64.0493</strain>
        <tissue evidence="1">Leaf</tissue>
    </source>
</reference>
<accession>A0AA89B3J7</accession>
<dbReference type="GO" id="GO:0048364">
    <property type="term" value="P:root development"/>
    <property type="evidence" value="ECO:0007669"/>
    <property type="project" value="InterPro"/>
</dbReference>
<dbReference type="Pfam" id="PF03087">
    <property type="entry name" value="BPS1"/>
    <property type="match status" value="1"/>
</dbReference>
<protein>
    <submittedName>
        <fullName evidence="1">Uncharacterized protein</fullName>
    </submittedName>
</protein>
<dbReference type="PANTHER" id="PTHR33070">
    <property type="entry name" value="OS06G0725500 PROTEIN"/>
    <property type="match status" value="1"/>
</dbReference>
<dbReference type="InterPro" id="IPR004320">
    <property type="entry name" value="BPS1_pln"/>
</dbReference>
<gene>
    <name evidence="1" type="ORF">RJ639_047847</name>
</gene>
<name>A0AA89B3J7_9ASTE</name>
<organism evidence="1 2">
    <name type="scientific">Escallonia herrerae</name>
    <dbReference type="NCBI Taxonomy" id="1293975"/>
    <lineage>
        <taxon>Eukaryota</taxon>
        <taxon>Viridiplantae</taxon>
        <taxon>Streptophyta</taxon>
        <taxon>Embryophyta</taxon>
        <taxon>Tracheophyta</taxon>
        <taxon>Spermatophyta</taxon>
        <taxon>Magnoliopsida</taxon>
        <taxon>eudicotyledons</taxon>
        <taxon>Gunneridae</taxon>
        <taxon>Pentapetalae</taxon>
        <taxon>asterids</taxon>
        <taxon>campanulids</taxon>
        <taxon>Escalloniales</taxon>
        <taxon>Escalloniaceae</taxon>
        <taxon>Escallonia</taxon>
    </lineage>
</organism>
<keyword evidence="2" id="KW-1185">Reference proteome</keyword>
<dbReference type="AlphaFoldDB" id="A0AA89B3J7"/>
<evidence type="ECO:0000313" key="2">
    <source>
        <dbReference type="Proteomes" id="UP001188597"/>
    </source>
</evidence>
<dbReference type="EMBL" id="JAVXUP010000805">
    <property type="protein sequence ID" value="KAK3020626.1"/>
    <property type="molecule type" value="Genomic_DNA"/>
</dbReference>
<dbReference type="GO" id="GO:0048367">
    <property type="term" value="P:shoot system development"/>
    <property type="evidence" value="ECO:0007669"/>
    <property type="project" value="InterPro"/>
</dbReference>
<comment type="caution">
    <text evidence="1">The sequence shown here is derived from an EMBL/GenBank/DDBJ whole genome shotgun (WGS) entry which is preliminary data.</text>
</comment>
<proteinExistence type="predicted"/>
<dbReference type="PANTHER" id="PTHR33070:SF120">
    <property type="entry name" value="EXPRESSED PROTEIN"/>
    <property type="match status" value="1"/>
</dbReference>